<evidence type="ECO:0000256" key="13">
    <source>
        <dbReference type="SAM" id="Phobius"/>
    </source>
</evidence>
<dbReference type="OrthoDB" id="9806718at2"/>
<keyword evidence="3" id="KW-0813">Transport</keyword>
<keyword evidence="11" id="KW-0443">Lipid metabolism</keyword>
<keyword evidence="6" id="KW-0997">Cell inner membrane</keyword>
<sequence>MWFILALLSAVVFGFSSFFMKVNSFWQLPLTPFLTGLYTSGSIGFLGYALMEGTLHLSLAVLFGGVMVGAGSTFGNLLYMKALNVGPASLSSPLVNTNILLIVLLGVFVYGEQLGVVQYAGIGLIMAAIAVLPLDPKEDFSIKSGVWYGFVLTAMLFMFFRNGGLKITEEAGLENTPVLFTGYLFGMLYSLYGWHREKKQQACAAAHIHTKKAFRWGLITGVFSFGGMQLYAAALREGPASIVSPLFAAHALLVAVLSMLYLQERITGYQAVILAVVLTGIVFLRL</sequence>
<evidence type="ECO:0000256" key="9">
    <source>
        <dbReference type="ARBA" id="ARBA00022985"/>
    </source>
</evidence>
<comment type="subcellular location">
    <subcellularLocation>
        <location evidence="1">Cell membrane</location>
        <topology evidence="1">Multi-pass membrane protein</topology>
    </subcellularLocation>
</comment>
<feature type="transmembrane region" description="Helical" evidence="13">
    <location>
        <begin position="214"/>
        <end position="234"/>
    </location>
</feature>
<keyword evidence="12 13" id="KW-0472">Membrane</keyword>
<gene>
    <name evidence="15" type="ORF">SAMN05421781_1912</name>
</gene>
<dbReference type="RefSeq" id="WP_091614233.1">
    <property type="nucleotide sequence ID" value="NZ_FNNC01000003.1"/>
</dbReference>
<dbReference type="InterPro" id="IPR000390">
    <property type="entry name" value="Small_drug/metabolite_transptr"/>
</dbReference>
<feature type="transmembrane region" description="Helical" evidence="13">
    <location>
        <begin position="269"/>
        <end position="285"/>
    </location>
</feature>
<keyword evidence="5" id="KW-0444">Lipid biosynthesis</keyword>
<keyword evidence="8 13" id="KW-0812">Transmembrane</keyword>
<keyword evidence="16" id="KW-1185">Reference proteome</keyword>
<feature type="transmembrane region" description="Helical" evidence="13">
    <location>
        <begin position="146"/>
        <end position="164"/>
    </location>
</feature>
<dbReference type="PANTHER" id="PTHR30561:SF1">
    <property type="entry name" value="MULTIDRUG TRANSPORTER EMRE"/>
    <property type="match status" value="1"/>
</dbReference>
<evidence type="ECO:0000256" key="11">
    <source>
        <dbReference type="ARBA" id="ARBA00023098"/>
    </source>
</evidence>
<feature type="domain" description="EamA" evidence="14">
    <location>
        <begin position="174"/>
        <end position="284"/>
    </location>
</feature>
<evidence type="ECO:0000256" key="6">
    <source>
        <dbReference type="ARBA" id="ARBA00022519"/>
    </source>
</evidence>
<dbReference type="Gene3D" id="1.10.3730.20">
    <property type="match status" value="2"/>
</dbReference>
<dbReference type="Pfam" id="PF00892">
    <property type="entry name" value="EamA"/>
    <property type="match status" value="2"/>
</dbReference>
<dbReference type="EMBL" id="FNNC01000003">
    <property type="protein sequence ID" value="SDW59872.1"/>
    <property type="molecule type" value="Genomic_DNA"/>
</dbReference>
<evidence type="ECO:0000256" key="5">
    <source>
        <dbReference type="ARBA" id="ARBA00022516"/>
    </source>
</evidence>
<feature type="transmembrane region" description="Helical" evidence="13">
    <location>
        <begin position="176"/>
        <end position="194"/>
    </location>
</feature>
<evidence type="ECO:0000256" key="3">
    <source>
        <dbReference type="ARBA" id="ARBA00022448"/>
    </source>
</evidence>
<dbReference type="SUPFAM" id="SSF103481">
    <property type="entry name" value="Multidrug resistance efflux transporter EmrE"/>
    <property type="match status" value="2"/>
</dbReference>
<dbReference type="STRING" id="1122204.SAMN05421781_1912"/>
<evidence type="ECO:0000313" key="15">
    <source>
        <dbReference type="EMBL" id="SDW59872.1"/>
    </source>
</evidence>
<feature type="transmembrane region" description="Helical" evidence="13">
    <location>
        <begin position="116"/>
        <end position="134"/>
    </location>
</feature>
<dbReference type="Proteomes" id="UP000199488">
    <property type="component" value="Unassembled WGS sequence"/>
</dbReference>
<feature type="domain" description="EamA" evidence="14">
    <location>
        <begin position="2"/>
        <end position="132"/>
    </location>
</feature>
<evidence type="ECO:0000256" key="7">
    <source>
        <dbReference type="ARBA" id="ARBA00022556"/>
    </source>
</evidence>
<keyword evidence="10 13" id="KW-1133">Transmembrane helix</keyword>
<keyword evidence="4" id="KW-1003">Cell membrane</keyword>
<evidence type="ECO:0000259" key="14">
    <source>
        <dbReference type="Pfam" id="PF00892"/>
    </source>
</evidence>
<name>A0A1H2UUT7_9BACI</name>
<feature type="transmembrane region" description="Helical" evidence="13">
    <location>
        <begin position="240"/>
        <end position="262"/>
    </location>
</feature>
<keyword evidence="9" id="KW-0448">Lipopolysaccharide biosynthesis</keyword>
<evidence type="ECO:0000256" key="12">
    <source>
        <dbReference type="ARBA" id="ARBA00023136"/>
    </source>
</evidence>
<evidence type="ECO:0000313" key="16">
    <source>
        <dbReference type="Proteomes" id="UP000199488"/>
    </source>
</evidence>
<evidence type="ECO:0000256" key="2">
    <source>
        <dbReference type="ARBA" id="ARBA00007362"/>
    </source>
</evidence>
<evidence type="ECO:0000256" key="10">
    <source>
        <dbReference type="ARBA" id="ARBA00022989"/>
    </source>
</evidence>
<accession>A0A1H2UUT7</accession>
<proteinExistence type="inferred from homology"/>
<protein>
    <submittedName>
        <fullName evidence="15">Uncharacterized membrane protein</fullName>
    </submittedName>
</protein>
<dbReference type="GO" id="GO:0022857">
    <property type="term" value="F:transmembrane transporter activity"/>
    <property type="evidence" value="ECO:0007669"/>
    <property type="project" value="InterPro"/>
</dbReference>
<feature type="transmembrane region" description="Helical" evidence="13">
    <location>
        <begin position="90"/>
        <end position="110"/>
    </location>
</feature>
<keyword evidence="7" id="KW-0441">Lipid A biosynthesis</keyword>
<dbReference type="GO" id="GO:0005886">
    <property type="term" value="C:plasma membrane"/>
    <property type="evidence" value="ECO:0007669"/>
    <property type="project" value="UniProtKB-SubCell"/>
</dbReference>
<dbReference type="InterPro" id="IPR037185">
    <property type="entry name" value="EmrE-like"/>
</dbReference>
<dbReference type="InterPro" id="IPR000620">
    <property type="entry name" value="EamA_dom"/>
</dbReference>
<organism evidence="15 16">
    <name type="scientific">Marinococcus luteus</name>
    <dbReference type="NCBI Taxonomy" id="1122204"/>
    <lineage>
        <taxon>Bacteria</taxon>
        <taxon>Bacillati</taxon>
        <taxon>Bacillota</taxon>
        <taxon>Bacilli</taxon>
        <taxon>Bacillales</taxon>
        <taxon>Bacillaceae</taxon>
        <taxon>Marinococcus</taxon>
    </lineage>
</organism>
<comment type="similarity">
    <text evidence="2">Belongs to the EamA transporter family.</text>
</comment>
<feature type="transmembrane region" description="Helical" evidence="13">
    <location>
        <begin position="55"/>
        <end position="78"/>
    </location>
</feature>
<evidence type="ECO:0000256" key="4">
    <source>
        <dbReference type="ARBA" id="ARBA00022475"/>
    </source>
</evidence>
<dbReference type="PANTHER" id="PTHR30561">
    <property type="entry name" value="SMR FAMILY PROTON-DEPENDENT DRUG EFFLUX TRANSPORTER SUGE"/>
    <property type="match status" value="1"/>
</dbReference>
<dbReference type="AlphaFoldDB" id="A0A1H2UUT7"/>
<evidence type="ECO:0000256" key="1">
    <source>
        <dbReference type="ARBA" id="ARBA00004651"/>
    </source>
</evidence>
<reference evidence="15 16" key="1">
    <citation type="submission" date="2016-10" db="EMBL/GenBank/DDBJ databases">
        <authorList>
            <person name="de Groot N.N."/>
        </authorList>
    </citation>
    <scope>NUCLEOTIDE SEQUENCE [LARGE SCALE GENOMIC DNA]</scope>
    <source>
        <strain evidence="15 16">DSM 23126</strain>
    </source>
</reference>
<evidence type="ECO:0000256" key="8">
    <source>
        <dbReference type="ARBA" id="ARBA00022692"/>
    </source>
</evidence>
<dbReference type="GO" id="GO:0009103">
    <property type="term" value="P:lipopolysaccharide biosynthetic process"/>
    <property type="evidence" value="ECO:0007669"/>
    <property type="project" value="UniProtKB-KW"/>
</dbReference>